<dbReference type="Proteomes" id="UP000237423">
    <property type="component" value="Unassembled WGS sequence"/>
</dbReference>
<dbReference type="GO" id="GO:0006304">
    <property type="term" value="P:DNA modification"/>
    <property type="evidence" value="ECO:0007669"/>
    <property type="project" value="InterPro"/>
</dbReference>
<dbReference type="GO" id="GO:0009007">
    <property type="term" value="F:site-specific DNA-methyltransferase (adenine-specific) activity"/>
    <property type="evidence" value="ECO:0007669"/>
    <property type="project" value="UniProtKB-EC"/>
</dbReference>
<name>A0A2S5CGS2_9GAMM</name>
<keyword evidence="2 8" id="KW-0489">Methyltransferase</keyword>
<dbReference type="PROSITE" id="PS00092">
    <property type="entry name" value="N6_MTASE"/>
    <property type="match status" value="1"/>
</dbReference>
<evidence type="ECO:0000256" key="1">
    <source>
        <dbReference type="ARBA" id="ARBA00011900"/>
    </source>
</evidence>
<dbReference type="PRINTS" id="PR00507">
    <property type="entry name" value="N12N6MTFRASE"/>
</dbReference>
<dbReference type="EC" id="2.1.1.72" evidence="1"/>
<evidence type="ECO:0000256" key="6">
    <source>
        <dbReference type="SAM" id="Coils"/>
    </source>
</evidence>
<dbReference type="InterPro" id="IPR047939">
    <property type="entry name" value="BREX_1_PglX"/>
</dbReference>
<dbReference type="PANTHER" id="PTHR33841">
    <property type="entry name" value="DNA METHYLTRANSFERASE YEEA-RELATED"/>
    <property type="match status" value="1"/>
</dbReference>
<reference evidence="8 9" key="1">
    <citation type="submission" date="2017-11" db="EMBL/GenBank/DDBJ databases">
        <title>Draft Genome Sequence of Methylobacter psychrotolerans Sph1T, an Obligate Methanotroph from Low-Temperature Environments.</title>
        <authorList>
            <person name="Oshkin I.Y."/>
            <person name="Miroshnikov K."/>
            <person name="Belova S.E."/>
            <person name="Korzhenkov A."/>
            <person name="Toshchakov S.V."/>
            <person name="Dedysh S.N."/>
        </authorList>
    </citation>
    <scope>NUCLEOTIDE SEQUENCE [LARGE SCALE GENOMIC DNA]</scope>
    <source>
        <strain evidence="8 9">Sph1</strain>
    </source>
</reference>
<sequence length="1225" mass="137562">MNKAKLKTYAPQARKDFIAAVTARANRIGLAEKNGTLAIAPAEKNGDFVIIAGQSWPAKISRQRDALLARIDKDGFSQTLEAVAYTWFNRFAALRYMEIHDYLSHGYRALSSRDGGLPELLNAAAELAQNGGLPDLNAEQAIALKLAGDKDGELYRLALIAQCNALAKAMPFLFERIDNESELLLPDNLLLTDSVIAKLVAAIPEQDWQDIEIIGWLYQFYISEKKDQVIGKVVKSEDIPAATQLFTPNWIVKYLVQNSVGRLSTMANPESTLKNEWEYYIGPAEQTPEVQTQLDALIQSRRAEDGGSLNPETITVLDPACGSGHILVEAYAVLKAIYLERGYPLRSIPRLILEKNLYGLDIDDRAAQLAGFALLIKARADDRRLLDNPPQLNVLAIQASNNLNLPLLWQRLDVNRQSQRGTTSSLFADPQTDLTQAIDDSQYQLIKNTLALFEHAETFGALIQIPAGYAKPLQDLLAQCQTLASQGDSFQKTAATTLLPFIRQAVILAMQFDVVVANPPYMGGKGMNPALKAFAKRTFPDSKSDLFAMFMERGFQWCKPTGFNSMVTMQSWMFLSSYEAMREKLLKERTLSCMVHMGNGVMGIAFGTAATVMLNRHIDDYAGSFSFCDYADLVEGERPRVFPVPNHRYKIAKPDRFKFIPGAPISYWVSDNVRTVWSKSQLIEGIAFPRKGLDTGENDKFLRRWFEISFDKFTPLSNSSTGQTLHWVPCQKGGARRRWYGNHEFVVLWEYSGAAIKNHQGSNIRNERYYGNEGVTWSTLTSGDFTTRYCPSGFIFESKGAVCFPKLTNDGSLILGFTNTKLANEFFSALSPTMDYHEGPFGKLPIVRPIAPDVVIRNVEDAKLVAKQDWNSFEISWDFTENQLICQKQNIPAATIRPVIPVGMTAFSDKAANPIYISTSLEQCFKQWQLKNHEAITQMKRLEEENNRLFIEAYGLQDELSPDVPEEQITLTRADREKDSQRLVSYAVSCMMGRYSLDAPGLIYAHAGNIGFDPDRYPSFPADADGIVPITDELWFEDDAANRLNEFLLAVWGADTQDENLAWLAASLGQKPTETAQETLRRYLAGSFYKNHLQTYKKRPIYWLFSSGKHGAFQALVYLHRYHEGTLSRMRTEYVVPLTGKMQSRLDMLEKDAAAAVGNATRSKLNKDIERLRKKHLELLAYDEKLRHYADLRIALDLDDGVKVNYGKFGDLLAEVKAVTGGKDE</sequence>
<evidence type="ECO:0000313" key="8">
    <source>
        <dbReference type="EMBL" id="POZ49967.1"/>
    </source>
</evidence>
<evidence type="ECO:0000256" key="4">
    <source>
        <dbReference type="ARBA" id="ARBA00022691"/>
    </source>
</evidence>
<dbReference type="GO" id="GO:0032259">
    <property type="term" value="P:methylation"/>
    <property type="evidence" value="ECO:0007669"/>
    <property type="project" value="UniProtKB-KW"/>
</dbReference>
<dbReference type="RefSeq" id="WP_103975697.1">
    <property type="nucleotide sequence ID" value="NZ_PGFZ01000018.1"/>
</dbReference>
<keyword evidence="6" id="KW-0175">Coiled coil</keyword>
<keyword evidence="3 8" id="KW-0808">Transferase</keyword>
<organism evidence="8 9">
    <name type="scientific">Methylovulum psychrotolerans</name>
    <dbReference type="NCBI Taxonomy" id="1704499"/>
    <lineage>
        <taxon>Bacteria</taxon>
        <taxon>Pseudomonadati</taxon>
        <taxon>Pseudomonadota</taxon>
        <taxon>Gammaproteobacteria</taxon>
        <taxon>Methylococcales</taxon>
        <taxon>Methylococcaceae</taxon>
        <taxon>Methylovulum</taxon>
    </lineage>
</organism>
<gene>
    <name evidence="8" type="ORF">AADEFJLK_04247</name>
</gene>
<evidence type="ECO:0000256" key="5">
    <source>
        <dbReference type="ARBA" id="ARBA00047942"/>
    </source>
</evidence>
<proteinExistence type="predicted"/>
<dbReference type="EMBL" id="PGFZ01000018">
    <property type="protein sequence ID" value="POZ49967.1"/>
    <property type="molecule type" value="Genomic_DNA"/>
</dbReference>
<dbReference type="Gene3D" id="3.40.50.150">
    <property type="entry name" value="Vaccinia Virus protein VP39"/>
    <property type="match status" value="1"/>
</dbReference>
<dbReference type="AlphaFoldDB" id="A0A2S5CGS2"/>
<accession>A0A2S5CGS2</accession>
<dbReference type="Pfam" id="PF07669">
    <property type="entry name" value="Eco57I"/>
    <property type="match status" value="1"/>
</dbReference>
<dbReference type="PANTHER" id="PTHR33841:SF1">
    <property type="entry name" value="DNA METHYLTRANSFERASE A"/>
    <property type="match status" value="1"/>
</dbReference>
<protein>
    <recommendedName>
        <fullName evidence="1">site-specific DNA-methyltransferase (adenine-specific)</fullName>
        <ecNumber evidence="1">2.1.1.72</ecNumber>
    </recommendedName>
</protein>
<dbReference type="InterPro" id="IPR029063">
    <property type="entry name" value="SAM-dependent_MTases_sf"/>
</dbReference>
<dbReference type="InterPro" id="IPR050953">
    <property type="entry name" value="N4_N6_ade-DNA_methylase"/>
</dbReference>
<dbReference type="NCBIfam" id="NF033452">
    <property type="entry name" value="BREX_1_MTaseX"/>
    <property type="match status" value="1"/>
</dbReference>
<dbReference type="SUPFAM" id="SSF53335">
    <property type="entry name" value="S-adenosyl-L-methionine-dependent methyltransferases"/>
    <property type="match status" value="1"/>
</dbReference>
<dbReference type="REBASE" id="260012">
    <property type="entry name" value="MpsSph1ORF4247P"/>
</dbReference>
<comment type="caution">
    <text evidence="8">The sequence shown here is derived from an EMBL/GenBank/DDBJ whole genome shotgun (WGS) entry which is preliminary data.</text>
</comment>
<feature type="domain" description="Type II methyltransferase M.TaqI-like" evidence="7">
    <location>
        <begin position="355"/>
        <end position="598"/>
    </location>
</feature>
<keyword evidence="4" id="KW-0949">S-adenosyl-L-methionine</keyword>
<dbReference type="InterPro" id="IPR011639">
    <property type="entry name" value="MethylTrfase_TaqI-like_dom"/>
</dbReference>
<evidence type="ECO:0000256" key="2">
    <source>
        <dbReference type="ARBA" id="ARBA00022603"/>
    </source>
</evidence>
<dbReference type="GO" id="GO:0003676">
    <property type="term" value="F:nucleic acid binding"/>
    <property type="evidence" value="ECO:0007669"/>
    <property type="project" value="InterPro"/>
</dbReference>
<comment type="catalytic activity">
    <reaction evidence="5">
        <text>a 2'-deoxyadenosine in DNA + S-adenosyl-L-methionine = an N(6)-methyl-2'-deoxyadenosine in DNA + S-adenosyl-L-homocysteine + H(+)</text>
        <dbReference type="Rhea" id="RHEA:15197"/>
        <dbReference type="Rhea" id="RHEA-COMP:12418"/>
        <dbReference type="Rhea" id="RHEA-COMP:12419"/>
        <dbReference type="ChEBI" id="CHEBI:15378"/>
        <dbReference type="ChEBI" id="CHEBI:57856"/>
        <dbReference type="ChEBI" id="CHEBI:59789"/>
        <dbReference type="ChEBI" id="CHEBI:90615"/>
        <dbReference type="ChEBI" id="CHEBI:90616"/>
        <dbReference type="EC" id="2.1.1.72"/>
    </reaction>
</comment>
<evidence type="ECO:0000313" key="9">
    <source>
        <dbReference type="Proteomes" id="UP000237423"/>
    </source>
</evidence>
<evidence type="ECO:0000259" key="7">
    <source>
        <dbReference type="Pfam" id="PF07669"/>
    </source>
</evidence>
<feature type="coiled-coil region" evidence="6">
    <location>
        <begin position="925"/>
        <end position="959"/>
    </location>
</feature>
<evidence type="ECO:0000256" key="3">
    <source>
        <dbReference type="ARBA" id="ARBA00022679"/>
    </source>
</evidence>
<dbReference type="InterPro" id="IPR002052">
    <property type="entry name" value="DNA_methylase_N6_adenine_CS"/>
</dbReference>